<accession>A0A975XI84</accession>
<sequence length="26" mass="2941">MKAIGHMQQPFLITSNVPCLLMRLVV</sequence>
<dbReference type="EMBL" id="OFSN01000019">
    <property type="protein sequence ID" value="SOY71834.1"/>
    <property type="molecule type" value="Genomic_DNA"/>
</dbReference>
<gene>
    <name evidence="1" type="ORF">CBM2586_B130554</name>
</gene>
<dbReference type="Proteomes" id="UP000257016">
    <property type="component" value="Unassembled WGS sequence"/>
</dbReference>
<evidence type="ECO:0000313" key="2">
    <source>
        <dbReference type="Proteomes" id="UP000257016"/>
    </source>
</evidence>
<dbReference type="AlphaFoldDB" id="A0A975XI84"/>
<comment type="caution">
    <text evidence="1">The sequence shown here is derived from an EMBL/GenBank/DDBJ whole genome shotgun (WGS) entry which is preliminary data.</text>
</comment>
<evidence type="ECO:0000313" key="1">
    <source>
        <dbReference type="EMBL" id="SOY71834.1"/>
    </source>
</evidence>
<name>A0A975XI84_9BURK</name>
<organism evidence="1 2">
    <name type="scientific">Cupriavidus taiwanensis</name>
    <dbReference type="NCBI Taxonomy" id="164546"/>
    <lineage>
        <taxon>Bacteria</taxon>
        <taxon>Pseudomonadati</taxon>
        <taxon>Pseudomonadota</taxon>
        <taxon>Betaproteobacteria</taxon>
        <taxon>Burkholderiales</taxon>
        <taxon>Burkholderiaceae</taxon>
        <taxon>Cupriavidus</taxon>
    </lineage>
</organism>
<protein>
    <submittedName>
        <fullName evidence="1">Uncharacterized protein</fullName>
    </submittedName>
</protein>
<reference evidence="1 2" key="1">
    <citation type="submission" date="2018-01" db="EMBL/GenBank/DDBJ databases">
        <authorList>
            <person name="Clerissi C."/>
        </authorList>
    </citation>
    <scope>NUCLEOTIDE SEQUENCE [LARGE SCALE GENOMIC DNA]</scope>
    <source>
        <strain evidence="1">Cupriavidus taiwanensis LMG 19430</strain>
    </source>
</reference>
<proteinExistence type="predicted"/>